<dbReference type="RefSeq" id="WP_316429776.1">
    <property type="nucleotide sequence ID" value="NZ_CP053586.1"/>
</dbReference>
<dbReference type="InterPro" id="IPR006656">
    <property type="entry name" value="Mopterin_OxRdtase"/>
</dbReference>
<proteinExistence type="inferred from homology"/>
<dbReference type="PANTHER" id="PTHR43742">
    <property type="entry name" value="TRIMETHYLAMINE-N-OXIDE REDUCTASE"/>
    <property type="match status" value="1"/>
</dbReference>
<dbReference type="EMBL" id="CP053586">
    <property type="protein sequence ID" value="WNZ24133.1"/>
    <property type="molecule type" value="Genomic_DNA"/>
</dbReference>
<dbReference type="Pfam" id="PF01568">
    <property type="entry name" value="Molydop_binding"/>
    <property type="match status" value="1"/>
</dbReference>
<dbReference type="InterPro" id="IPR050612">
    <property type="entry name" value="Prok_Mopterin_Oxidored"/>
</dbReference>
<dbReference type="InterPro" id="IPR037920">
    <property type="entry name" value="YoaE_C"/>
</dbReference>
<dbReference type="PROSITE" id="PS51669">
    <property type="entry name" value="4FE4S_MOW_BIS_MGD"/>
    <property type="match status" value="1"/>
</dbReference>
<keyword evidence="4" id="KW-0479">Metal-binding</keyword>
<dbReference type="InterPro" id="IPR006655">
    <property type="entry name" value="Mopterin_OxRdtase_prok_CS"/>
</dbReference>
<dbReference type="Gene3D" id="2.40.40.20">
    <property type="match status" value="1"/>
</dbReference>
<evidence type="ECO:0000259" key="8">
    <source>
        <dbReference type="PROSITE" id="PS51669"/>
    </source>
</evidence>
<evidence type="ECO:0000256" key="7">
    <source>
        <dbReference type="ARBA" id="ARBA00023014"/>
    </source>
</evidence>
<dbReference type="CDD" id="cd02766">
    <property type="entry name" value="MopB_3"/>
    <property type="match status" value="1"/>
</dbReference>
<sequence>MTETAETLDNTISAGKTVIKGACPHDCPDTCAMLTTVQDGSAISVSGNADYPYTKGTLCGKVDKYLHRVYSPDRILYPLRQVGPKGCGRFQQISWDEALDEIAERFESIIADYGSEAILSCNYLGQQGILNGIASGDAFFNRLGASVSERTLCNSGTRTAYFMTFGATPGTDPEQFIHAKYIILWACNAISTNLHLWPIISEARKQGAKLVVIDPFQTRTAKQADWHISVRPGTDGALALGMMHVIIQQDLIDTDYVEKYTIGYEQLKARAREFPPERVAKITGVSVEDIIRLAQEYATAQPAVIRIGVALERQAGGGQAVRAICCLPALVGAWRHLGGGFLQVTNWAFPIQWNAIQRPDFIKPGTRVINLWQLGAALTGELELNPPIKSLFVYNCNPLVMIAEQEKIVAGLQRDDLFTIVSEQFMTDTADFADIVLPATTQIEQFDLMYSWGQLYLTANLPAIPPIGAAIPNAKLFRKLAARMGFEEEHFKLTDEELIQKAIDWSSPTLQGVDLELIKQQGFVKLHIDPTPHAAGNFATPSGKCEFFSSKALQGNFVMPFLRQGYTEMQSGEPLDPLPNYTPLRESCPSDPERASRYPLNLISAKSHAFINSCYGNLPKHKRMEGAPRVFIHPEDAAHRSIEHGQLVKVFNDRGAFEVIAHVGNEVQPGVVVASLGHWRKLSHSNSSLNAVASSVFADLGRAAAVSDTLVEVILARRNC</sequence>
<feature type="domain" description="4Fe-4S Mo/W bis-MGD-type" evidence="8">
    <location>
        <begin position="16"/>
        <end position="73"/>
    </location>
</feature>
<dbReference type="Gene3D" id="3.30.2070.10">
    <property type="entry name" value="Formate dehydrogenase/DMSO reductase"/>
    <property type="match status" value="1"/>
</dbReference>
<dbReference type="InterPro" id="IPR006657">
    <property type="entry name" value="MoPterin_dinucl-bd_dom"/>
</dbReference>
<dbReference type="GO" id="GO:0051536">
    <property type="term" value="F:iron-sulfur cluster binding"/>
    <property type="evidence" value="ECO:0007669"/>
    <property type="project" value="UniProtKB-KW"/>
</dbReference>
<dbReference type="SMART" id="SM00926">
    <property type="entry name" value="Molybdop_Fe4S4"/>
    <property type="match status" value="1"/>
</dbReference>
<dbReference type="PANTHER" id="PTHR43742:SF6">
    <property type="entry name" value="OXIDOREDUCTASE YYAE-RELATED"/>
    <property type="match status" value="1"/>
</dbReference>
<protein>
    <submittedName>
        <fullName evidence="9">Molybdopterin oxidoreductase family protein</fullName>
    </submittedName>
</protein>
<dbReference type="CDD" id="cd02786">
    <property type="entry name" value="MopB_CT_3"/>
    <property type="match status" value="1"/>
</dbReference>
<comment type="cofactor">
    <cofactor evidence="1">
        <name>Mo-bis(molybdopterin guanine dinucleotide)</name>
        <dbReference type="ChEBI" id="CHEBI:60539"/>
    </cofactor>
</comment>
<dbReference type="Gene3D" id="3.40.228.10">
    <property type="entry name" value="Dimethylsulfoxide Reductase, domain 2"/>
    <property type="match status" value="1"/>
</dbReference>
<dbReference type="Gene3D" id="2.20.25.90">
    <property type="entry name" value="ADC-like domains"/>
    <property type="match status" value="1"/>
</dbReference>
<dbReference type="SUPFAM" id="SSF53706">
    <property type="entry name" value="Formate dehydrogenase/DMSO reductase, domains 1-3"/>
    <property type="match status" value="1"/>
</dbReference>
<dbReference type="AlphaFoldDB" id="A0AA96WFA8"/>
<reference evidence="9" key="1">
    <citation type="submission" date="2020-05" db="EMBL/GenBank/DDBJ databases">
        <authorList>
            <person name="Zhu T."/>
            <person name="Keshari N."/>
            <person name="Lu X."/>
        </authorList>
    </citation>
    <scope>NUCLEOTIDE SEQUENCE</scope>
    <source>
        <strain evidence="9">NK1-12</strain>
    </source>
</reference>
<dbReference type="GO" id="GO:0016491">
    <property type="term" value="F:oxidoreductase activity"/>
    <property type="evidence" value="ECO:0007669"/>
    <property type="project" value="UniProtKB-KW"/>
</dbReference>
<keyword evidence="5" id="KW-0560">Oxidoreductase</keyword>
<dbReference type="SUPFAM" id="SSF50692">
    <property type="entry name" value="ADC-like"/>
    <property type="match status" value="1"/>
</dbReference>
<dbReference type="Gene3D" id="3.40.50.740">
    <property type="match status" value="1"/>
</dbReference>
<dbReference type="GO" id="GO:0046872">
    <property type="term" value="F:metal ion binding"/>
    <property type="evidence" value="ECO:0007669"/>
    <property type="project" value="UniProtKB-KW"/>
</dbReference>
<dbReference type="InterPro" id="IPR006963">
    <property type="entry name" value="Mopterin_OxRdtase_4Fe-4S_dom"/>
</dbReference>
<dbReference type="Pfam" id="PF04879">
    <property type="entry name" value="Molybdop_Fe4S4"/>
    <property type="match status" value="1"/>
</dbReference>
<evidence type="ECO:0000256" key="2">
    <source>
        <dbReference type="ARBA" id="ARBA00010312"/>
    </source>
</evidence>
<comment type="similarity">
    <text evidence="2">Belongs to the prokaryotic molybdopterin-containing oxidoreductase family.</text>
</comment>
<dbReference type="PROSITE" id="PS00490">
    <property type="entry name" value="MOLYBDOPTERIN_PROK_2"/>
    <property type="match status" value="1"/>
</dbReference>
<evidence type="ECO:0000256" key="5">
    <source>
        <dbReference type="ARBA" id="ARBA00023002"/>
    </source>
</evidence>
<gene>
    <name evidence="9" type="ORF">HJG54_15550</name>
</gene>
<evidence type="ECO:0000313" key="9">
    <source>
        <dbReference type="EMBL" id="WNZ24133.1"/>
    </source>
</evidence>
<organism evidence="9">
    <name type="scientific">Leptolyngbya sp. NK1-12</name>
    <dbReference type="NCBI Taxonomy" id="2547451"/>
    <lineage>
        <taxon>Bacteria</taxon>
        <taxon>Bacillati</taxon>
        <taxon>Cyanobacteriota</taxon>
        <taxon>Cyanophyceae</taxon>
        <taxon>Leptolyngbyales</taxon>
        <taxon>Leptolyngbyaceae</taxon>
        <taxon>Leptolyngbya group</taxon>
        <taxon>Leptolyngbya</taxon>
    </lineage>
</organism>
<keyword evidence="6" id="KW-0408">Iron</keyword>
<evidence type="ECO:0000256" key="3">
    <source>
        <dbReference type="ARBA" id="ARBA00022505"/>
    </source>
</evidence>
<keyword evidence="3" id="KW-0500">Molybdenum</keyword>
<evidence type="ECO:0000256" key="6">
    <source>
        <dbReference type="ARBA" id="ARBA00023004"/>
    </source>
</evidence>
<accession>A0AA96WFA8</accession>
<dbReference type="Pfam" id="PF00384">
    <property type="entry name" value="Molybdopterin"/>
    <property type="match status" value="1"/>
</dbReference>
<evidence type="ECO:0000256" key="4">
    <source>
        <dbReference type="ARBA" id="ARBA00022723"/>
    </source>
</evidence>
<dbReference type="GO" id="GO:0043546">
    <property type="term" value="F:molybdopterin cofactor binding"/>
    <property type="evidence" value="ECO:0007669"/>
    <property type="project" value="InterPro"/>
</dbReference>
<evidence type="ECO:0000256" key="1">
    <source>
        <dbReference type="ARBA" id="ARBA00001942"/>
    </source>
</evidence>
<dbReference type="InterPro" id="IPR009010">
    <property type="entry name" value="Asp_de-COase-like_dom_sf"/>
</dbReference>
<keyword evidence="7" id="KW-0411">Iron-sulfur</keyword>
<name>A0AA96WFA8_9CYAN</name>